<feature type="chain" id="PRO_5040421142" evidence="1">
    <location>
        <begin position="23"/>
        <end position="84"/>
    </location>
</feature>
<feature type="signal peptide" evidence="1">
    <location>
        <begin position="1"/>
        <end position="22"/>
    </location>
</feature>
<keyword evidence="3" id="KW-1185">Reference proteome</keyword>
<dbReference type="PANTHER" id="PTHR35290">
    <property type="entry name" value="PROTEIN CASPARIAN STRIP INTEGRITY FACTOR 1-RELATED"/>
    <property type="match status" value="1"/>
</dbReference>
<proteinExistence type="predicted"/>
<dbReference type="AlphaFoldDB" id="A0A9Q0HGF6"/>
<evidence type="ECO:0000313" key="3">
    <source>
        <dbReference type="Proteomes" id="UP001151287"/>
    </source>
</evidence>
<comment type="caution">
    <text evidence="2">The sequence shown here is derived from an EMBL/GenBank/DDBJ whole genome shotgun (WGS) entry which is preliminary data.</text>
</comment>
<organism evidence="2 3">
    <name type="scientific">Rhynchospora breviuscula</name>
    <dbReference type="NCBI Taxonomy" id="2022672"/>
    <lineage>
        <taxon>Eukaryota</taxon>
        <taxon>Viridiplantae</taxon>
        <taxon>Streptophyta</taxon>
        <taxon>Embryophyta</taxon>
        <taxon>Tracheophyta</taxon>
        <taxon>Spermatophyta</taxon>
        <taxon>Magnoliopsida</taxon>
        <taxon>Liliopsida</taxon>
        <taxon>Poales</taxon>
        <taxon>Cyperaceae</taxon>
        <taxon>Cyperoideae</taxon>
        <taxon>Rhynchosporeae</taxon>
        <taxon>Rhynchospora</taxon>
    </lineage>
</organism>
<gene>
    <name evidence="2" type="ORF">LUZ63_017100</name>
</gene>
<dbReference type="OrthoDB" id="1936508at2759"/>
<keyword evidence="1" id="KW-0732">Signal</keyword>
<evidence type="ECO:0000313" key="2">
    <source>
        <dbReference type="EMBL" id="KAJ1685710.1"/>
    </source>
</evidence>
<dbReference type="EMBL" id="JAMQYH010000005">
    <property type="protein sequence ID" value="KAJ1685710.1"/>
    <property type="molecule type" value="Genomic_DNA"/>
</dbReference>
<accession>A0A9Q0HGF6</accession>
<dbReference type="InterPro" id="IPR038974">
    <property type="entry name" value="CIF1/2"/>
</dbReference>
<protein>
    <submittedName>
        <fullName evidence="2">Uncharacterized protein</fullName>
    </submittedName>
</protein>
<reference evidence="2" key="1">
    <citation type="journal article" date="2022" name="Cell">
        <title>Repeat-based holocentromeres influence genome architecture and karyotype evolution.</title>
        <authorList>
            <person name="Hofstatter P.G."/>
            <person name="Thangavel G."/>
            <person name="Lux T."/>
            <person name="Neumann P."/>
            <person name="Vondrak T."/>
            <person name="Novak P."/>
            <person name="Zhang M."/>
            <person name="Costa L."/>
            <person name="Castellani M."/>
            <person name="Scott A."/>
            <person name="Toegelov H."/>
            <person name="Fuchs J."/>
            <person name="Mata-Sucre Y."/>
            <person name="Dias Y."/>
            <person name="Vanzela A.L.L."/>
            <person name="Huettel B."/>
            <person name="Almeida C.C.S."/>
            <person name="Simkova H."/>
            <person name="Souza G."/>
            <person name="Pedrosa-Harand A."/>
            <person name="Macas J."/>
            <person name="Mayer K.F.X."/>
            <person name="Houben A."/>
            <person name="Marques A."/>
        </authorList>
    </citation>
    <scope>NUCLEOTIDE SEQUENCE</scope>
    <source>
        <strain evidence="2">RhyBre1mFocal</strain>
    </source>
</reference>
<dbReference type="Proteomes" id="UP001151287">
    <property type="component" value="Unassembled WGS sequence"/>
</dbReference>
<sequence>MEVKKFVLFLLLLASLISASMATGPYRKLANHVPESQTITGDNTDAEDDGEAVQARILMAKTNDYGWYDPAPAFSRPHFKRIPN</sequence>
<dbReference type="PANTHER" id="PTHR35290:SF2">
    <property type="entry name" value="PROTEIN CASPARIAN STRIP INTEGRITY FACTOR 1"/>
    <property type="match status" value="1"/>
</dbReference>
<evidence type="ECO:0000256" key="1">
    <source>
        <dbReference type="SAM" id="SignalP"/>
    </source>
</evidence>
<name>A0A9Q0HGF6_9POAL</name>